<keyword evidence="7 12" id="KW-0378">Hydrolase</keyword>
<dbReference type="GO" id="GO:0008270">
    <property type="term" value="F:zinc ion binding"/>
    <property type="evidence" value="ECO:0007669"/>
    <property type="project" value="UniProtKB-UniRule"/>
</dbReference>
<evidence type="ECO:0000256" key="5">
    <source>
        <dbReference type="ARBA" id="ARBA00022692"/>
    </source>
</evidence>
<dbReference type="GO" id="GO:0004222">
    <property type="term" value="F:metalloendopeptidase activity"/>
    <property type="evidence" value="ECO:0007669"/>
    <property type="project" value="UniProtKB-UniRule"/>
</dbReference>
<feature type="binding site" evidence="12">
    <location>
        <position position="131"/>
    </location>
    <ligand>
        <name>Zn(2+)</name>
        <dbReference type="ChEBI" id="CHEBI:29105"/>
        <note>catalytic</note>
    </ligand>
</feature>
<comment type="caution">
    <text evidence="14">The sequence shown here is derived from an EMBL/GenBank/DDBJ whole genome shotgun (WGS) entry which is preliminary data.</text>
</comment>
<protein>
    <recommendedName>
        <fullName evidence="12">Protease HtpX homolog</fullName>
        <ecNumber evidence="12">3.4.24.-</ecNumber>
    </recommendedName>
</protein>
<dbReference type="AlphaFoldDB" id="A0A916LKA6"/>
<evidence type="ECO:0000313" key="14">
    <source>
        <dbReference type="EMBL" id="CUT01735.1"/>
    </source>
</evidence>
<feature type="transmembrane region" description="Helical" evidence="12">
    <location>
        <begin position="141"/>
        <end position="160"/>
    </location>
</feature>
<reference evidence="14 15" key="1">
    <citation type="submission" date="2015-11" db="EMBL/GenBank/DDBJ databases">
        <authorList>
            <person name="Varghese N."/>
        </authorList>
    </citation>
    <scope>NUCLEOTIDE SEQUENCE [LARGE SCALE GENOMIC DNA]</scope>
    <source>
        <strain evidence="14 15">JGI-25</strain>
    </source>
</reference>
<feature type="binding site" evidence="12">
    <location>
        <position position="206"/>
    </location>
    <ligand>
        <name>Zn(2+)</name>
        <dbReference type="ChEBI" id="CHEBI:29105"/>
        <note>catalytic</note>
    </ligand>
</feature>
<dbReference type="HAMAP" id="MF_00188">
    <property type="entry name" value="Pept_M48_protease_HtpX"/>
    <property type="match status" value="1"/>
</dbReference>
<evidence type="ECO:0000259" key="13">
    <source>
        <dbReference type="Pfam" id="PF01435"/>
    </source>
</evidence>
<evidence type="ECO:0000256" key="9">
    <source>
        <dbReference type="ARBA" id="ARBA00022989"/>
    </source>
</evidence>
<keyword evidence="4 12" id="KW-0645">Protease</keyword>
<evidence type="ECO:0000256" key="7">
    <source>
        <dbReference type="ARBA" id="ARBA00022801"/>
    </source>
</evidence>
<feature type="transmembrane region" description="Helical" evidence="12">
    <location>
        <begin position="7"/>
        <end position="25"/>
    </location>
</feature>
<evidence type="ECO:0000256" key="2">
    <source>
        <dbReference type="ARBA" id="ARBA00009779"/>
    </source>
</evidence>
<dbReference type="Gene3D" id="3.30.2010.10">
    <property type="entry name" value="Metalloproteases ('zincins'), catalytic domain"/>
    <property type="match status" value="1"/>
</dbReference>
<gene>
    <name evidence="12" type="primary">htpX</name>
    <name evidence="14" type="ORF">JGI25_00942</name>
</gene>
<dbReference type="GO" id="GO:0006508">
    <property type="term" value="P:proteolysis"/>
    <property type="evidence" value="ECO:0007669"/>
    <property type="project" value="UniProtKB-KW"/>
</dbReference>
<dbReference type="EMBL" id="CZVV01000056">
    <property type="protein sequence ID" value="CUT01735.1"/>
    <property type="molecule type" value="Genomic_DNA"/>
</dbReference>
<dbReference type="EC" id="3.4.24.-" evidence="12"/>
<dbReference type="RefSeq" id="WP_072263918.1">
    <property type="nucleotide sequence ID" value="NZ_CZVV01000056.1"/>
</dbReference>
<dbReference type="Pfam" id="PF01435">
    <property type="entry name" value="Peptidase_M48"/>
    <property type="match status" value="1"/>
</dbReference>
<feature type="transmembrane region" description="Helical" evidence="12">
    <location>
        <begin position="180"/>
        <end position="201"/>
    </location>
</feature>
<feature type="domain" description="Peptidase M48" evidence="13">
    <location>
        <begin position="65"/>
        <end position="280"/>
    </location>
</feature>
<comment type="similarity">
    <text evidence="2 12">Belongs to the peptidase M48B family.</text>
</comment>
<feature type="transmembrane region" description="Helical" evidence="12">
    <location>
        <begin position="31"/>
        <end position="48"/>
    </location>
</feature>
<evidence type="ECO:0000256" key="6">
    <source>
        <dbReference type="ARBA" id="ARBA00022723"/>
    </source>
</evidence>
<keyword evidence="11 12" id="KW-0472">Membrane</keyword>
<evidence type="ECO:0000256" key="4">
    <source>
        <dbReference type="ARBA" id="ARBA00022670"/>
    </source>
</evidence>
<dbReference type="PANTHER" id="PTHR43221:SF1">
    <property type="entry name" value="PROTEASE HTPX"/>
    <property type="match status" value="1"/>
</dbReference>
<comment type="cofactor">
    <cofactor evidence="12">
        <name>Zn(2+)</name>
        <dbReference type="ChEBI" id="CHEBI:29105"/>
    </cofactor>
    <text evidence="12">Binds 1 zinc ion per subunit.</text>
</comment>
<sequence>MNNTLKTVFLMTLMTVLLLVVGSVIGGKSGVMIAFVFSLLMNFFSYWFSDKIVLAMYGAREVSEAEAPKLYSIVRRLTTKAGLPMPKVYIIPSLTPNAFATGRNPQNAAVAVTEGILRLLDEDELEGVLGHELAHIKHRDILTATIVATMVGAIVFLARMAQWSLFFFGGSRDRENNMNWIAELVLIIVAPIAAVLIQLAISRAREFAADEGGAKISGKPLALASALKKLARGVESIPMGNAKPETAHMFIVNPLRGEGILKLFSTHPPITERVKRLEKIAREMGVYY</sequence>
<name>A0A916LKA6_KRYT1</name>
<keyword evidence="3 12" id="KW-1003">Cell membrane</keyword>
<organism evidence="14 15">
    <name type="scientific">Kryptobacter tengchongensis</name>
    <dbReference type="NCBI Taxonomy" id="1643429"/>
    <lineage>
        <taxon>Bacteria</taxon>
        <taxon>Pseudomonadati</taxon>
        <taxon>Candidatus Kryptoniota</taxon>
        <taxon>Candidatus Kryptobacter</taxon>
    </lineage>
</organism>
<keyword evidence="5 12" id="KW-0812">Transmembrane</keyword>
<evidence type="ECO:0000256" key="8">
    <source>
        <dbReference type="ARBA" id="ARBA00022833"/>
    </source>
</evidence>
<keyword evidence="9 12" id="KW-1133">Transmembrane helix</keyword>
<evidence type="ECO:0000256" key="11">
    <source>
        <dbReference type="ARBA" id="ARBA00023136"/>
    </source>
</evidence>
<dbReference type="PANTHER" id="PTHR43221">
    <property type="entry name" value="PROTEASE HTPX"/>
    <property type="match status" value="1"/>
</dbReference>
<evidence type="ECO:0000313" key="15">
    <source>
        <dbReference type="Proteomes" id="UP000243105"/>
    </source>
</evidence>
<accession>A0A916LKA6</accession>
<evidence type="ECO:0000256" key="10">
    <source>
        <dbReference type="ARBA" id="ARBA00023049"/>
    </source>
</evidence>
<dbReference type="InterPro" id="IPR001915">
    <property type="entry name" value="Peptidase_M48"/>
</dbReference>
<comment type="subcellular location">
    <subcellularLocation>
        <location evidence="1 12">Cell membrane</location>
        <topology evidence="1 12">Multi-pass membrane protein</topology>
    </subcellularLocation>
</comment>
<dbReference type="Proteomes" id="UP000243105">
    <property type="component" value="Unassembled WGS sequence"/>
</dbReference>
<evidence type="ECO:0000256" key="1">
    <source>
        <dbReference type="ARBA" id="ARBA00004651"/>
    </source>
</evidence>
<dbReference type="NCBIfam" id="NF002826">
    <property type="entry name" value="PRK03001.1"/>
    <property type="match status" value="1"/>
</dbReference>
<keyword evidence="8 12" id="KW-0862">Zinc</keyword>
<evidence type="ECO:0000256" key="12">
    <source>
        <dbReference type="HAMAP-Rule" id="MF_00188"/>
    </source>
</evidence>
<feature type="binding site" evidence="12">
    <location>
        <position position="135"/>
    </location>
    <ligand>
        <name>Zn(2+)</name>
        <dbReference type="ChEBI" id="CHEBI:29105"/>
        <note>catalytic</note>
    </ligand>
</feature>
<keyword evidence="10 12" id="KW-0482">Metalloprotease</keyword>
<dbReference type="GO" id="GO:0005886">
    <property type="term" value="C:plasma membrane"/>
    <property type="evidence" value="ECO:0007669"/>
    <property type="project" value="UniProtKB-SubCell"/>
</dbReference>
<proteinExistence type="inferred from homology"/>
<dbReference type="InterPro" id="IPR050083">
    <property type="entry name" value="HtpX_protease"/>
</dbReference>
<keyword evidence="14" id="KW-0346">Stress response</keyword>
<evidence type="ECO:0000256" key="3">
    <source>
        <dbReference type="ARBA" id="ARBA00022475"/>
    </source>
</evidence>
<dbReference type="CDD" id="cd07336">
    <property type="entry name" value="M48B_HtpX_like"/>
    <property type="match status" value="1"/>
</dbReference>
<dbReference type="InterPro" id="IPR022919">
    <property type="entry name" value="Pept_M48_protease_HtpX"/>
</dbReference>
<feature type="active site" evidence="12">
    <location>
        <position position="132"/>
    </location>
</feature>
<keyword evidence="6 12" id="KW-0479">Metal-binding</keyword>